<dbReference type="AlphaFoldDB" id="Q2KBR0"/>
<dbReference type="KEGG" id="ret:RHE_CH00915"/>
<dbReference type="EMBL" id="CP000133">
    <property type="protein sequence ID" value="ABC89726.1"/>
    <property type="molecule type" value="Genomic_DNA"/>
</dbReference>
<keyword evidence="2" id="KW-1185">Reference proteome</keyword>
<evidence type="ECO:0000313" key="2">
    <source>
        <dbReference type="Proteomes" id="UP000001936"/>
    </source>
</evidence>
<dbReference type="HOGENOM" id="CLU_1169912_0_0_5"/>
<organism evidence="1 2">
    <name type="scientific">Rhizobium etli (strain ATCC 51251 / DSM 11541 / JCM 21823 / NBRC 15573 / CFN 42)</name>
    <dbReference type="NCBI Taxonomy" id="347834"/>
    <lineage>
        <taxon>Bacteria</taxon>
        <taxon>Pseudomonadati</taxon>
        <taxon>Pseudomonadota</taxon>
        <taxon>Alphaproteobacteria</taxon>
        <taxon>Hyphomicrobiales</taxon>
        <taxon>Rhizobiaceae</taxon>
        <taxon>Rhizobium/Agrobacterium group</taxon>
        <taxon>Rhizobium</taxon>
    </lineage>
</organism>
<gene>
    <name evidence="1" type="ordered locus">RHE_CH00915</name>
</gene>
<accession>Q2KBR0</accession>
<proteinExistence type="predicted"/>
<name>Q2KBR0_RHIEC</name>
<evidence type="ECO:0000313" key="1">
    <source>
        <dbReference type="EMBL" id="ABC89726.1"/>
    </source>
</evidence>
<sequence>MEHTCSDGGEAVIDEEVSAVDEARFVAGEIKGGARHILRLADPALLGGDGGIRNVDAERLQVGHLAQPVRCADEAGADGIAADVAVAELHRDGAGKHVHGALGRVVKHFHRRGGDRRDRRGADDRAAAGGDHLRQHRLGHQEHRAHIDCVQPVPFLERRFQKGFDDDRAGMVEQHSDGAVAFLDAGDRGIDGSFIGDIGGPVVGFATGITDRFHGFGRRLAIAVDDRDTRAFRRKQL</sequence>
<protein>
    <submittedName>
        <fullName evidence="1">Oxidoreductase protein</fullName>
    </submittedName>
</protein>
<dbReference type="Proteomes" id="UP000001936">
    <property type="component" value="Chromosome"/>
</dbReference>
<reference evidence="1 2" key="1">
    <citation type="journal article" date="2006" name="Proc. Natl. Acad. Sci. U.S.A.">
        <title>The partitioned Rhizobium etli genome: genetic and metabolic redundancy in seven interacting replicons.</title>
        <authorList>
            <person name="Gonzalez V."/>
            <person name="Santamaria R.I."/>
            <person name="Bustos P."/>
            <person name="Hernandez-Gonzalez I."/>
            <person name="Medrano-Soto A."/>
            <person name="Moreno-Hagelsieb G."/>
            <person name="Janga S.C."/>
            <person name="Ramirez M.A."/>
            <person name="Jimenez-Jacinto V."/>
            <person name="Collado-Vides J."/>
            <person name="Davila G."/>
        </authorList>
    </citation>
    <scope>NUCLEOTIDE SEQUENCE [LARGE SCALE GENOMIC DNA]</scope>
    <source>
        <strain evidence="2">ATCC 51251 / DSM 11541 / JCM 21823 / NBRC 15573 / CFN 42</strain>
    </source>
</reference>